<dbReference type="EMBL" id="BART01021849">
    <property type="protein sequence ID" value="GAH04433.1"/>
    <property type="molecule type" value="Genomic_DNA"/>
</dbReference>
<gene>
    <name evidence="2" type="ORF">S01H4_40178</name>
</gene>
<protein>
    <submittedName>
        <fullName evidence="2">Uncharacterized protein</fullName>
    </submittedName>
</protein>
<comment type="caution">
    <text evidence="2">The sequence shown here is derived from an EMBL/GenBank/DDBJ whole genome shotgun (WGS) entry which is preliminary data.</text>
</comment>
<feature type="region of interest" description="Disordered" evidence="1">
    <location>
        <begin position="28"/>
        <end position="61"/>
    </location>
</feature>
<name>X1E700_9ZZZZ</name>
<accession>X1E700</accession>
<evidence type="ECO:0000313" key="2">
    <source>
        <dbReference type="EMBL" id="GAH04433.1"/>
    </source>
</evidence>
<proteinExistence type="predicted"/>
<reference evidence="2" key="1">
    <citation type="journal article" date="2014" name="Front. Microbiol.">
        <title>High frequency of phylogenetically diverse reductive dehalogenase-homologous genes in deep subseafloor sedimentary metagenomes.</title>
        <authorList>
            <person name="Kawai M."/>
            <person name="Futagami T."/>
            <person name="Toyoda A."/>
            <person name="Takaki Y."/>
            <person name="Nishi S."/>
            <person name="Hori S."/>
            <person name="Arai W."/>
            <person name="Tsubouchi T."/>
            <person name="Morono Y."/>
            <person name="Uchiyama I."/>
            <person name="Ito T."/>
            <person name="Fujiyama A."/>
            <person name="Inagaki F."/>
            <person name="Takami H."/>
        </authorList>
    </citation>
    <scope>NUCLEOTIDE SEQUENCE</scope>
    <source>
        <strain evidence="2">Expedition CK06-06</strain>
    </source>
</reference>
<sequence>LIAGIIYEDAEKKARQLLNDVGLSERFTHKPGELSGAGTGNSFDKGSKGSRVQRVEGQSSE</sequence>
<organism evidence="2">
    <name type="scientific">marine sediment metagenome</name>
    <dbReference type="NCBI Taxonomy" id="412755"/>
    <lineage>
        <taxon>unclassified sequences</taxon>
        <taxon>metagenomes</taxon>
        <taxon>ecological metagenomes</taxon>
    </lineage>
</organism>
<evidence type="ECO:0000256" key="1">
    <source>
        <dbReference type="SAM" id="MobiDB-lite"/>
    </source>
</evidence>
<feature type="non-terminal residue" evidence="2">
    <location>
        <position position="1"/>
    </location>
</feature>
<dbReference type="AlphaFoldDB" id="X1E700"/>